<keyword evidence="2" id="KW-1185">Reference proteome</keyword>
<gene>
    <name evidence="1" type="ORF">PHYBOEH_008742</name>
</gene>
<evidence type="ECO:0000313" key="1">
    <source>
        <dbReference type="EMBL" id="KAG7399507.1"/>
    </source>
</evidence>
<protein>
    <recommendedName>
        <fullName evidence="3">Bzip transcription factor</fullName>
    </recommendedName>
</protein>
<name>A0A8T1X016_9STRA</name>
<dbReference type="EMBL" id="JAGDFL010000052">
    <property type="protein sequence ID" value="KAG7399507.1"/>
    <property type="molecule type" value="Genomic_DNA"/>
</dbReference>
<dbReference type="OrthoDB" id="122949at2759"/>
<accession>A0A8T1X016</accession>
<evidence type="ECO:0008006" key="3">
    <source>
        <dbReference type="Google" id="ProtNLM"/>
    </source>
</evidence>
<dbReference type="AlphaFoldDB" id="A0A8T1X016"/>
<comment type="caution">
    <text evidence="1">The sequence shown here is derived from an EMBL/GenBank/DDBJ whole genome shotgun (WGS) entry which is preliminary data.</text>
</comment>
<sequence>MQSEIRSLQLNLQEFVSDKPQLFTNTPAEGLLPPVPITPSPDFVQISQNLVRCFRSGFSTSDHWPWVPCSEEGQEQINFVQRTLHPEVLVGDLHGPNAFLEQWRHFTAFFGSLSLHGHSFELLNHSAGLAVCRAQLTLSLRLIDETLQHVLPHLLHPQHSELKERLLGKQIHVAMTMLLQFDPLGRVCSYDSLLDLVTAFRPLVSSYEDVEIVLSGARISSYGSISQAVGTATAKPDGRLALAFVLSPMDDE</sequence>
<proteinExistence type="predicted"/>
<evidence type="ECO:0000313" key="2">
    <source>
        <dbReference type="Proteomes" id="UP000693981"/>
    </source>
</evidence>
<organism evidence="1 2">
    <name type="scientific">Phytophthora boehmeriae</name>
    <dbReference type="NCBI Taxonomy" id="109152"/>
    <lineage>
        <taxon>Eukaryota</taxon>
        <taxon>Sar</taxon>
        <taxon>Stramenopiles</taxon>
        <taxon>Oomycota</taxon>
        <taxon>Peronosporomycetes</taxon>
        <taxon>Peronosporales</taxon>
        <taxon>Peronosporaceae</taxon>
        <taxon>Phytophthora</taxon>
    </lineage>
</organism>
<dbReference type="Proteomes" id="UP000693981">
    <property type="component" value="Unassembled WGS sequence"/>
</dbReference>
<reference evidence="1" key="1">
    <citation type="submission" date="2021-02" db="EMBL/GenBank/DDBJ databases">
        <authorList>
            <person name="Palmer J.M."/>
        </authorList>
    </citation>
    <scope>NUCLEOTIDE SEQUENCE</scope>
    <source>
        <strain evidence="1">SCRP23</strain>
    </source>
</reference>